<gene>
    <name evidence="1" type="ORF">PoB_003632300</name>
</gene>
<dbReference type="AlphaFoldDB" id="A0AAV4AR31"/>
<evidence type="ECO:0000313" key="1">
    <source>
        <dbReference type="EMBL" id="GFO09818.1"/>
    </source>
</evidence>
<name>A0AAV4AR31_9GAST</name>
<comment type="caution">
    <text evidence="1">The sequence shown here is derived from an EMBL/GenBank/DDBJ whole genome shotgun (WGS) entry which is preliminary data.</text>
</comment>
<keyword evidence="2" id="KW-1185">Reference proteome</keyword>
<accession>A0AAV4AR31</accession>
<evidence type="ECO:0000313" key="2">
    <source>
        <dbReference type="Proteomes" id="UP000735302"/>
    </source>
</evidence>
<sequence length="117" mass="13483">MTTAANMMRRFLRRAIQKTEDQDPAFISNKGGIHQSEILSKVSNSILGGYVYEFGRIANVCSRLKKKKIYVRNDEKQKMICLRKVLDRNQHEPLTNTNTPTSYNITVMSSELDEIRS</sequence>
<organism evidence="1 2">
    <name type="scientific">Plakobranchus ocellatus</name>
    <dbReference type="NCBI Taxonomy" id="259542"/>
    <lineage>
        <taxon>Eukaryota</taxon>
        <taxon>Metazoa</taxon>
        <taxon>Spiralia</taxon>
        <taxon>Lophotrochozoa</taxon>
        <taxon>Mollusca</taxon>
        <taxon>Gastropoda</taxon>
        <taxon>Heterobranchia</taxon>
        <taxon>Euthyneura</taxon>
        <taxon>Panpulmonata</taxon>
        <taxon>Sacoglossa</taxon>
        <taxon>Placobranchoidea</taxon>
        <taxon>Plakobranchidae</taxon>
        <taxon>Plakobranchus</taxon>
    </lineage>
</organism>
<proteinExistence type="predicted"/>
<dbReference type="EMBL" id="BLXT01004129">
    <property type="protein sequence ID" value="GFO09818.1"/>
    <property type="molecule type" value="Genomic_DNA"/>
</dbReference>
<reference evidence="1 2" key="1">
    <citation type="journal article" date="2021" name="Elife">
        <title>Chloroplast acquisition without the gene transfer in kleptoplastic sea slugs, Plakobranchus ocellatus.</title>
        <authorList>
            <person name="Maeda T."/>
            <person name="Takahashi S."/>
            <person name="Yoshida T."/>
            <person name="Shimamura S."/>
            <person name="Takaki Y."/>
            <person name="Nagai Y."/>
            <person name="Toyoda A."/>
            <person name="Suzuki Y."/>
            <person name="Arimoto A."/>
            <person name="Ishii H."/>
            <person name="Satoh N."/>
            <person name="Nishiyama T."/>
            <person name="Hasebe M."/>
            <person name="Maruyama T."/>
            <person name="Minagawa J."/>
            <person name="Obokata J."/>
            <person name="Shigenobu S."/>
        </authorList>
    </citation>
    <scope>NUCLEOTIDE SEQUENCE [LARGE SCALE GENOMIC DNA]</scope>
</reference>
<protein>
    <submittedName>
        <fullName evidence="1">Uncharacterized protein</fullName>
    </submittedName>
</protein>
<dbReference type="Proteomes" id="UP000735302">
    <property type="component" value="Unassembled WGS sequence"/>
</dbReference>